<comment type="subcellular location">
    <subcellularLocation>
        <location evidence="1">Membrane</location>
    </subcellularLocation>
</comment>
<keyword evidence="8" id="KW-0812">Transmembrane</keyword>
<dbReference type="GO" id="GO:0016787">
    <property type="term" value="F:hydrolase activity"/>
    <property type="evidence" value="ECO:0007669"/>
    <property type="project" value="UniProtKB-KW"/>
</dbReference>
<dbReference type="SUPFAM" id="SSF50939">
    <property type="entry name" value="Sialidases"/>
    <property type="match status" value="1"/>
</dbReference>
<accession>A0A1X2G2G2</accession>
<dbReference type="InterPro" id="IPR031777">
    <property type="entry name" value="Sortilin_C"/>
</dbReference>
<dbReference type="GO" id="GO:0016020">
    <property type="term" value="C:membrane"/>
    <property type="evidence" value="ECO:0007669"/>
    <property type="project" value="UniProtKB-SubCell"/>
</dbReference>
<comment type="caution">
    <text evidence="11">The sequence shown here is derived from an EMBL/GenBank/DDBJ whole genome shotgun (WGS) entry which is preliminary data.</text>
</comment>
<evidence type="ECO:0000313" key="12">
    <source>
        <dbReference type="Proteomes" id="UP000242146"/>
    </source>
</evidence>
<keyword evidence="4" id="KW-0677">Repeat</keyword>
<dbReference type="Gene3D" id="2.10.70.80">
    <property type="match status" value="3"/>
</dbReference>
<evidence type="ECO:0000259" key="10">
    <source>
        <dbReference type="SMART" id="SM00602"/>
    </source>
</evidence>
<dbReference type="GO" id="GO:0006895">
    <property type="term" value="P:Golgi to endosome transport"/>
    <property type="evidence" value="ECO:0007669"/>
    <property type="project" value="TreeGrafter"/>
</dbReference>
<dbReference type="FunFam" id="3.30.60.270:FF:000005">
    <property type="entry name" value="Sortilin"/>
    <property type="match status" value="1"/>
</dbReference>
<dbReference type="SUPFAM" id="SSF110296">
    <property type="entry name" value="Oligoxyloglucan reducing end-specific cellobiohydrolase"/>
    <property type="match status" value="2"/>
</dbReference>
<feature type="domain" description="VPS10" evidence="10">
    <location>
        <begin position="1392"/>
        <end position="2026"/>
    </location>
</feature>
<feature type="transmembrane region" description="Helical" evidence="8">
    <location>
        <begin position="2031"/>
        <end position="2051"/>
    </location>
</feature>
<dbReference type="GO" id="GO:0006896">
    <property type="term" value="P:Golgi to vacuole transport"/>
    <property type="evidence" value="ECO:0007669"/>
    <property type="project" value="TreeGrafter"/>
</dbReference>
<evidence type="ECO:0000256" key="7">
    <source>
        <dbReference type="SAM" id="MobiDB-lite"/>
    </source>
</evidence>
<feature type="compositionally biased region" description="Basic and acidic residues" evidence="7">
    <location>
        <begin position="701"/>
        <end position="718"/>
    </location>
</feature>
<reference evidence="11 12" key="1">
    <citation type="submission" date="2016-07" db="EMBL/GenBank/DDBJ databases">
        <title>Pervasive Adenine N6-methylation of Active Genes in Fungi.</title>
        <authorList>
            <consortium name="DOE Joint Genome Institute"/>
            <person name="Mondo S.J."/>
            <person name="Dannebaum R.O."/>
            <person name="Kuo R.C."/>
            <person name="Labutti K."/>
            <person name="Haridas S."/>
            <person name="Kuo A."/>
            <person name="Salamov A."/>
            <person name="Ahrendt S.R."/>
            <person name="Lipzen A."/>
            <person name="Sullivan W."/>
            <person name="Andreopoulos W.B."/>
            <person name="Clum A."/>
            <person name="Lindquist E."/>
            <person name="Daum C."/>
            <person name="Ramamoorthy G.K."/>
            <person name="Gryganskyi A."/>
            <person name="Culley D."/>
            <person name="Magnuson J.K."/>
            <person name="James T.Y."/>
            <person name="O'Malley M.A."/>
            <person name="Stajich J.E."/>
            <person name="Spatafora J.W."/>
            <person name="Visel A."/>
            <person name="Grigoriev I.V."/>
        </authorList>
    </citation>
    <scope>NUCLEOTIDE SEQUENCE [LARGE SCALE GENOMIC DNA]</scope>
    <source>
        <strain evidence="11 12">NRRL 3301</strain>
    </source>
</reference>
<dbReference type="InterPro" id="IPR036278">
    <property type="entry name" value="Sialidase_sf"/>
</dbReference>
<dbReference type="Proteomes" id="UP000242146">
    <property type="component" value="Unassembled WGS sequence"/>
</dbReference>
<feature type="domain" description="VPS10" evidence="10">
    <location>
        <begin position="756"/>
        <end position="1370"/>
    </location>
</feature>
<dbReference type="InterPro" id="IPR006581">
    <property type="entry name" value="VPS10"/>
</dbReference>
<feature type="compositionally biased region" description="Low complexity" evidence="7">
    <location>
        <begin position="719"/>
        <end position="731"/>
    </location>
</feature>
<feature type="domain" description="VPS10" evidence="10">
    <location>
        <begin position="45"/>
        <end position="695"/>
    </location>
</feature>
<evidence type="ECO:0000313" key="11">
    <source>
        <dbReference type="EMBL" id="ORX42516.1"/>
    </source>
</evidence>
<keyword evidence="8" id="KW-1133">Transmembrane helix</keyword>
<dbReference type="SMART" id="SM00602">
    <property type="entry name" value="VPS10"/>
    <property type="match status" value="3"/>
</dbReference>
<dbReference type="EMBL" id="MCGT01000066">
    <property type="protein sequence ID" value="ORX42516.1"/>
    <property type="molecule type" value="Genomic_DNA"/>
</dbReference>
<keyword evidence="6" id="KW-0325">Glycoprotein</keyword>
<evidence type="ECO:0000256" key="1">
    <source>
        <dbReference type="ARBA" id="ARBA00004370"/>
    </source>
</evidence>
<keyword evidence="3 9" id="KW-0732">Signal</keyword>
<dbReference type="Pfam" id="PF15901">
    <property type="entry name" value="Sortilin_C"/>
    <property type="match status" value="3"/>
</dbReference>
<comment type="similarity">
    <text evidence="2">Belongs to the VPS10-related sortilin family.</text>
</comment>
<evidence type="ECO:0000256" key="5">
    <source>
        <dbReference type="ARBA" id="ARBA00023136"/>
    </source>
</evidence>
<evidence type="ECO:0000256" key="8">
    <source>
        <dbReference type="SAM" id="Phobius"/>
    </source>
</evidence>
<feature type="chain" id="PRO_5013095152" evidence="9">
    <location>
        <begin position="22"/>
        <end position="2158"/>
    </location>
</feature>
<evidence type="ECO:0000256" key="2">
    <source>
        <dbReference type="ARBA" id="ARBA00008251"/>
    </source>
</evidence>
<protein>
    <submittedName>
        <fullName evidence="11">Oligoxyloglucan reducing end-specific cellobiohydrolase</fullName>
    </submittedName>
</protein>
<dbReference type="GO" id="GO:0005794">
    <property type="term" value="C:Golgi apparatus"/>
    <property type="evidence" value="ECO:0007669"/>
    <property type="project" value="TreeGrafter"/>
</dbReference>
<dbReference type="PANTHER" id="PTHR12106:SF27">
    <property type="entry name" value="SORTILIN-RELATED RECEPTOR"/>
    <property type="match status" value="1"/>
</dbReference>
<evidence type="ECO:0000256" key="6">
    <source>
        <dbReference type="ARBA" id="ARBA00023180"/>
    </source>
</evidence>
<dbReference type="GO" id="GO:0005829">
    <property type="term" value="C:cytosol"/>
    <property type="evidence" value="ECO:0007669"/>
    <property type="project" value="GOC"/>
</dbReference>
<keyword evidence="12" id="KW-1185">Reference proteome</keyword>
<feature type="signal peptide" evidence="9">
    <location>
        <begin position="1"/>
        <end position="21"/>
    </location>
</feature>
<evidence type="ECO:0000256" key="4">
    <source>
        <dbReference type="ARBA" id="ARBA00022737"/>
    </source>
</evidence>
<evidence type="ECO:0000256" key="3">
    <source>
        <dbReference type="ARBA" id="ARBA00022729"/>
    </source>
</evidence>
<dbReference type="InterPro" id="IPR015943">
    <property type="entry name" value="WD40/YVTN_repeat-like_dom_sf"/>
</dbReference>
<sequence length="2158" mass="242343">MTPRLLLLGLFLATQSIFSFAQQVTVTSTPFGHLPEKLFYFKGSDNILWLDSSSHTVFRSEDYGKQWAKVAGIKEGDAFFLYEHPFDHDKAYIIGKGKTHWKTEDQGVTWQSFESLTEPANGNQVLSFHAQRPGHVLFFGFQCDAQGWGAPDCHVQASYTTNNFGESKVLRDHVSHCIWSVSSEQFSTAPTNEVMCVEPPTDTKKTSGFNSLDPKDFHLVQSEDFFETVQVVNFDKSKPVNGVVAVSAIHRYMIAAAKSSTDSSADMDLYVSLDGEKWHEAVFPSGTTVSEEAYTIVESTSTSLLVDMLDTHAAFGSLYRSNSNGTYFVKSLDHTNRNAMGIIDFERIQGVEGVMITNVVSNHQDIASGRSNDKSLQTRISFDDGATWNSISKVKDNSGQPMQCREQGNHCQLHLHSVTSPHNAGQVFSSVTAVGLVMGVGSYSDHLLPYDDCDTFLSTDGGISWTLTGEGAHKYEFGDMGAILVLVDDEKATDHFWWSSNRGDSWQRHDLGKQIRARILTTDPESTSRNFLLVASLSHSSTSVEAIHIDFTHLFDRQCVLDQHDDDKSDFERWYARDLTDGPDCLMGHEQAFYRRKADRDCYIGKDFQEPEMELKNCACTPADYECDYNFNRDDQGKCVRIAPDAVDAGECKSPDDSYLASSGYRLIPGNTCELDKNAKALDEPEQRACRDNAVASSPKNGHDVHPSNDKDSEKDAHSSPGSATTTAAPAEQGIRKFQTTFDDDIDQFMYFADSPRVLMRLHNGQLWYSPEHGMSWKQVLADQGRILHVVMHEFKNDRAYAFTDNMLYMTTDQGENWQRVDTPGPPATRSNTQILDFHPEEPDWLLLAADDPSSHRTDAYISHNHGRSWDAFHMHVEKCIFGRDSKFNIRKETVYCSVHPSPQSTQIQLVRTVDWGQSKELLFDNLVEYFVVEDFMAVAATVRGELNLFVSVNGDTFAEAQFPPGLYIDRDTFTVLQSTTHSILLNIFKSISSGKAHGTLYKSNDNGTFYHVSLDNTNGNMMGFVDFEKMQGVDGIIMANQVTNAEDLVGGAHDVAKKVRSMISWDDGGHWQPLDPPRRSDCKGKGCTLNLHSRTDIHGPGAIFSAGSVPGLAMGVGNVGESLLPYEQSDTFITRDAGHNWDIIQEGEHLYEFGDQGSILVLINDEGPTSELKYSWDQGEHFRSFQFADEPIRVSTLTTDPRSSTLRFVIIGHTRGRQRSPVVITVDFSETEGVPNCSLDERNEDKSDFERWVAKDDDGDDACLLGRKTAYWRRKRDRVCKVGNRFKDPVTIVENCQCRDIDFECDFGFWRNEDGECVYSNRHPDRPTNCKPGSSFRGRSGYKKNAESTCSGGVNLEQDKDWECGQEGKVQSSKMVFTDRVVDYIYFTDTNRVFIRTADNKVWRSDDDGDHWLQVFEAHQVVAIYQNPHHDKIAYFITNGRTHFVTQDRGSNFNEFNTPLPPLSNIVGNIFSFHRDESDYAIFVGEEGCAGFITNNCHAEAFYTHNSGQTWHRIESYVRNCIWGRSGAIELAEHDAIFCEEYHDKTGNQRTFFSNPVQFVASDNYFESRQYLFDDMVGVAVFGRFMVVAVSQHGGSNLKLYVSLDGKSFAPAQFPENFAVTPEAFTIMESTYSMWIHVSTNTHKGSEYGNIFTSNSNGTYFVLSLADTNRNDLGIVDFEKMQGIEGISLANQVANPAQANMGDPKKLVTRLTADAGRSWQHLPPPNLDSKKEPFKCEKKDDCYLHLHSYSERRNTRDLFSMSGAVGLMVGVGNVGSSLSDYRDGDVFMTRDAGKSWSEVYKGAHIWEFADQGGLLMLVDDEDETHQVKYTSDQGLTWDTYDFSNKKDRIKVEDIITQPDGTSQKYIVLGSERSSGKYVAYHIDFSELHPTQCRLDINNEDDDDFELWSPESIRGDKCLFGRETLFYRRIQDRDCYLGEKLVQPKEIVRNCTCTDLDFECDFNFVRNEKNQCVLVPGYEPVVPECDGTVDYVYYPSGYRKTAASSCQGGTEMDKQGDMIRCPGRPGGGSSWAWFIFGPLIGASAVFACVRYRHVLRAHSRFGSIRLTDGNGAASEGLLSHPIFAKIASAVVIVPVVLVGLLSKVTLPRSLSDLSIFQRIRLPTFMQRSGPQYSPLDQDETDVLLDDYDAASDSDASEL</sequence>
<dbReference type="GO" id="GO:0006623">
    <property type="term" value="P:protein targeting to vacuole"/>
    <property type="evidence" value="ECO:0007669"/>
    <property type="project" value="TreeGrafter"/>
</dbReference>
<evidence type="ECO:0000256" key="9">
    <source>
        <dbReference type="SAM" id="SignalP"/>
    </source>
</evidence>
<organism evidence="11 12">
    <name type="scientific">Hesseltinella vesiculosa</name>
    <dbReference type="NCBI Taxonomy" id="101127"/>
    <lineage>
        <taxon>Eukaryota</taxon>
        <taxon>Fungi</taxon>
        <taxon>Fungi incertae sedis</taxon>
        <taxon>Mucoromycota</taxon>
        <taxon>Mucoromycotina</taxon>
        <taxon>Mucoromycetes</taxon>
        <taxon>Mucorales</taxon>
        <taxon>Cunninghamellaceae</taxon>
        <taxon>Hesseltinella</taxon>
    </lineage>
</organism>
<dbReference type="Pfam" id="PF15902">
    <property type="entry name" value="Sortilin-Vps10"/>
    <property type="match status" value="3"/>
</dbReference>
<dbReference type="OrthoDB" id="443634at2759"/>
<dbReference type="PANTHER" id="PTHR12106">
    <property type="entry name" value="SORTILIN RELATED"/>
    <property type="match status" value="1"/>
</dbReference>
<keyword evidence="11" id="KW-0378">Hydrolase</keyword>
<gene>
    <name evidence="11" type="ORF">DM01DRAFT_1341039</name>
</gene>
<dbReference type="STRING" id="101127.A0A1X2G2G2"/>
<name>A0A1X2G2G2_9FUNG</name>
<feature type="region of interest" description="Disordered" evidence="7">
    <location>
        <begin position="684"/>
        <end position="735"/>
    </location>
</feature>
<dbReference type="InterPro" id="IPR050310">
    <property type="entry name" value="VPS10-sortilin"/>
</dbReference>
<dbReference type="Gene3D" id="3.30.60.270">
    <property type="match status" value="3"/>
</dbReference>
<dbReference type="Gene3D" id="2.130.10.10">
    <property type="entry name" value="YVTN repeat-like/Quinoprotein amine dehydrogenase"/>
    <property type="match status" value="3"/>
</dbReference>
<dbReference type="InterPro" id="IPR031778">
    <property type="entry name" value="Sortilin_N"/>
</dbReference>
<keyword evidence="5 8" id="KW-0472">Membrane</keyword>
<proteinExistence type="inferred from homology"/>